<dbReference type="Pfam" id="PF00385">
    <property type="entry name" value="Chromo"/>
    <property type="match status" value="1"/>
</dbReference>
<dbReference type="SUPFAM" id="SSF53098">
    <property type="entry name" value="Ribonuclease H-like"/>
    <property type="match status" value="1"/>
</dbReference>
<dbReference type="InterPro" id="IPR041577">
    <property type="entry name" value="RT_RNaseH_2"/>
</dbReference>
<feature type="domain" description="Reverse transcriptase" evidence="14">
    <location>
        <begin position="641"/>
        <end position="820"/>
    </location>
</feature>
<evidence type="ECO:0000256" key="6">
    <source>
        <dbReference type="ARBA" id="ARBA00022842"/>
    </source>
</evidence>
<dbReference type="PANTHER" id="PTHR37984:SF5">
    <property type="entry name" value="PROTEIN NYNRIN-LIKE"/>
    <property type="match status" value="1"/>
</dbReference>
<feature type="domain" description="Chromo" evidence="13">
    <location>
        <begin position="1448"/>
        <end position="1514"/>
    </location>
</feature>
<dbReference type="PROSITE" id="PS50878">
    <property type="entry name" value="RT_POL"/>
    <property type="match status" value="1"/>
</dbReference>
<dbReference type="GO" id="GO:0003723">
    <property type="term" value="F:RNA binding"/>
    <property type="evidence" value="ECO:0007669"/>
    <property type="project" value="UniProtKB-KW"/>
</dbReference>
<evidence type="ECO:0000256" key="9">
    <source>
        <dbReference type="ARBA" id="ARBA00022918"/>
    </source>
</evidence>
<dbReference type="InterPro" id="IPR000953">
    <property type="entry name" value="Chromo/chromo_shadow_dom"/>
</dbReference>
<reference evidence="17" key="2">
    <citation type="submission" date="2025-08" db="UniProtKB">
        <authorList>
            <consortium name="RefSeq"/>
        </authorList>
    </citation>
    <scope>IDENTIFICATION</scope>
    <source>
        <tissue evidence="17">Leaf</tissue>
    </source>
</reference>
<keyword evidence="16" id="KW-1185">Reference proteome</keyword>
<dbReference type="Pfam" id="PF17919">
    <property type="entry name" value="RT_RNaseH_2"/>
    <property type="match status" value="1"/>
</dbReference>
<evidence type="ECO:0000256" key="11">
    <source>
        <dbReference type="SAM" id="Coils"/>
    </source>
</evidence>
<keyword evidence="1" id="KW-0808">Transferase</keyword>
<evidence type="ECO:0000256" key="1">
    <source>
        <dbReference type="ARBA" id="ARBA00022679"/>
    </source>
</evidence>
<dbReference type="Gene3D" id="2.40.70.10">
    <property type="entry name" value="Acid Proteases"/>
    <property type="match status" value="1"/>
</dbReference>
<dbReference type="SUPFAM" id="SSF54160">
    <property type="entry name" value="Chromo domain-like"/>
    <property type="match status" value="1"/>
</dbReference>
<evidence type="ECO:0000259" key="14">
    <source>
        <dbReference type="PROSITE" id="PS50878"/>
    </source>
</evidence>
<dbReference type="GO" id="GO:0004190">
    <property type="term" value="F:aspartic-type endopeptidase activity"/>
    <property type="evidence" value="ECO:0007669"/>
    <property type="project" value="InterPro"/>
</dbReference>
<dbReference type="RefSeq" id="XP_020111460.1">
    <property type="nucleotide sequence ID" value="XM_020255871.1"/>
</dbReference>
<dbReference type="SUPFAM" id="SSF56672">
    <property type="entry name" value="DNA/RNA polymerases"/>
    <property type="match status" value="1"/>
</dbReference>
<evidence type="ECO:0000256" key="12">
    <source>
        <dbReference type="SAM" id="MobiDB-lite"/>
    </source>
</evidence>
<dbReference type="GO" id="GO:0004519">
    <property type="term" value="F:endonuclease activity"/>
    <property type="evidence" value="ECO:0007669"/>
    <property type="project" value="UniProtKB-KW"/>
</dbReference>
<feature type="region of interest" description="Disordered" evidence="12">
    <location>
        <begin position="1373"/>
        <end position="1402"/>
    </location>
</feature>
<dbReference type="CDD" id="cd09274">
    <property type="entry name" value="RNase_HI_RT_Ty3"/>
    <property type="match status" value="1"/>
</dbReference>
<keyword evidence="7" id="KW-0694">RNA-binding</keyword>
<sequence>MGRSRAPVAETSTVAQPSTAQLAALADNEGQGESDRHKSNRERLVDLEAQLTRLDEKVTKASTHEQRIAMLEATLTQLVESVTELQDNTKEAVHHLKEQTIELFARVGLLTRAMGNAPPAPQGGGHAGRVRVPEPRSFRGARDAKELENFLFDMEQYFRVVQPDTEESKVTFATMYLDGDAKLWWRTRYEDIQEGRCTIDTWEDLKKELKAQFLPENVEFIARRNLRRLQQTGSIREYVKQFSALMLDIRDMSEKDKLFHFLEGLKPWAQAELRRQNIKDLAAAQGAAERLTDYSPPEHPKKKPVGNNPKTHNQKAKGKGLTSTERKGVGSKSPKNFKSPEEGCFLCGGPHFVRACPQRKSLNAVQTKEPESDEEEEAAETGSIRMGALRLLNALKGQVGEKKKTPLPRESKHSELMYVDIKLNGKTTRAMVDTGATHNFIATGEAERLGLALSKDGSRMKAVNSKAQPIAGLAKEVPVSIGSWTGKANFMSVPLDDFQVILGMEFLQTARGVPMPFLDALCMMGDDSPCVVPVVRKTTDARQISALQLKKGVKRGELTYVAALKLETGSGDETPTPPVVAKLLKEFKDVMPPELPKSLPPRRAVDHRIELEPGTRAPARSPYRMSPPELAELRKQLDELLKGGLIRSSKAPFGAPVLFQKKHDGSLRLCVDYRALNKATIKNKYPIPLIADLFDQLGKARYFSKLDLRSGYWQVRIAEGDEAKTTCVTRYGAFEFLVMPFGLTNAPATFCTLMNNLFHDHLDKFVVIYLDDIVVYSKTLEEHVEHLRIVFQTLKEHSLYVKKEKCYFAQKEIMFLGHRVGGGLIGMDEEKIRAIKEWRAPTRVTELRSFLGLVNYYRRFISSYSRRAAPLTDLLRKDRAWRWSDECQKAFDDLKAAVMEEPVLRLPDHSLPFEVHTDASDYAIGGVLVQDGHPVAFESRKLNDTERRYATHEKEMTAVVHCLRVWRHYLLGSRFVVKTDNVALSYFQTQKMLTPKQARWQDFLAEFDMVLEYKPGRCNQVADALSRKAELAALKTLSNERASQVQATLQERIREGLRKDPMTVTLKQLIDEGKAQRFWIQDGLIKTKGDRVYVPRAGNLRRELLQECHDTLWAGHPGVHRTLALMERAYYWPKMGEDIEEYVRTCLTCQQDKVEREKPCGLLKPLPAPERPWESVSLDFISSLPKVGEFGSILVIVDRFSKYATFIPAPISCTAEETARLFLKHVVKYWGVPQNIISDRDSRFLGRLWTELFKLLGSKLYFSTSLHPQTDGQTERINALLEQYLRHFVSANQRDWVKLLDVAQFSYNLQRSSATNKSPFETITGQQPSTPHTLVIGYTGSSPSAYHLAKEWHRNAEIARAYLEKAARTMKKWADKDRRPRDYSKGRAGQAPTSIPESVPKGTQGFGPELLAWLKIHPVFHTSCLKPYHADREDPSRNSSTRPTPTIFSVERRVDNILADRVRKLPSGAAEREFLVQWKNLPKAEASWEREDALRHEEDKIREYQQKTLTDTSG</sequence>
<keyword evidence="9" id="KW-0695">RNA-directed DNA polymerase</keyword>
<dbReference type="InterPro" id="IPR050951">
    <property type="entry name" value="Retrovirus_Pol_polyprotein"/>
</dbReference>
<proteinExistence type="predicted"/>
<dbReference type="Gene3D" id="1.10.340.70">
    <property type="match status" value="1"/>
</dbReference>
<feature type="domain" description="Integrase catalytic" evidence="15">
    <location>
        <begin position="1168"/>
        <end position="1327"/>
    </location>
</feature>
<evidence type="ECO:0000313" key="17">
    <source>
        <dbReference type="RefSeq" id="XP_020111460.1"/>
    </source>
</evidence>
<evidence type="ECO:0000256" key="3">
    <source>
        <dbReference type="ARBA" id="ARBA00022722"/>
    </source>
</evidence>
<dbReference type="GO" id="GO:0015074">
    <property type="term" value="P:DNA integration"/>
    <property type="evidence" value="ECO:0007669"/>
    <property type="project" value="UniProtKB-KW"/>
</dbReference>
<dbReference type="CDD" id="cd00303">
    <property type="entry name" value="retropepsin_like"/>
    <property type="match status" value="1"/>
</dbReference>
<keyword evidence="5" id="KW-0378">Hydrolase</keyword>
<dbReference type="InterPro" id="IPR001584">
    <property type="entry name" value="Integrase_cat-core"/>
</dbReference>
<keyword evidence="6" id="KW-0460">Magnesium</keyword>
<dbReference type="FunFam" id="1.10.340.70:FF:000001">
    <property type="entry name" value="Retrovirus-related Pol polyprotein from transposon gypsy-like Protein"/>
    <property type="match status" value="1"/>
</dbReference>
<dbReference type="InterPro" id="IPR016197">
    <property type="entry name" value="Chromo-like_dom_sf"/>
</dbReference>
<evidence type="ECO:0000256" key="8">
    <source>
        <dbReference type="ARBA" id="ARBA00022908"/>
    </source>
</evidence>
<feature type="compositionally biased region" description="Basic and acidic residues" evidence="12">
    <location>
        <begin position="1373"/>
        <end position="1385"/>
    </location>
</feature>
<feature type="coiled-coil region" evidence="11">
    <location>
        <begin position="37"/>
        <end position="88"/>
    </location>
</feature>
<name>A0A6P5H0B7_ANACO</name>
<gene>
    <name evidence="17" type="primary">LOC109726334</name>
</gene>
<dbReference type="Pfam" id="PF17921">
    <property type="entry name" value="Integrase_H2C2"/>
    <property type="match status" value="1"/>
</dbReference>
<evidence type="ECO:0000256" key="5">
    <source>
        <dbReference type="ARBA" id="ARBA00022801"/>
    </source>
</evidence>
<keyword evidence="3" id="KW-0540">Nuclease</keyword>
<dbReference type="PROSITE" id="PS00141">
    <property type="entry name" value="ASP_PROTEASE"/>
    <property type="match status" value="1"/>
</dbReference>
<dbReference type="InterPro" id="IPR005162">
    <property type="entry name" value="Retrotrans_gag_dom"/>
</dbReference>
<dbReference type="Pfam" id="PF00078">
    <property type="entry name" value="RVT_1"/>
    <property type="match status" value="1"/>
</dbReference>
<dbReference type="Gene3D" id="3.30.420.10">
    <property type="entry name" value="Ribonuclease H-like superfamily/Ribonuclease H"/>
    <property type="match status" value="1"/>
</dbReference>
<evidence type="ECO:0000256" key="4">
    <source>
        <dbReference type="ARBA" id="ARBA00022759"/>
    </source>
</evidence>
<reference evidence="16" key="1">
    <citation type="journal article" date="2015" name="Nat. Genet.">
        <title>The pineapple genome and the evolution of CAM photosynthesis.</title>
        <authorList>
            <person name="Ming R."/>
            <person name="VanBuren R."/>
            <person name="Wai C.M."/>
            <person name="Tang H."/>
            <person name="Schatz M.C."/>
            <person name="Bowers J.E."/>
            <person name="Lyons E."/>
            <person name="Wang M.L."/>
            <person name="Chen J."/>
            <person name="Biggers E."/>
            <person name="Zhang J."/>
            <person name="Huang L."/>
            <person name="Zhang L."/>
            <person name="Miao W."/>
            <person name="Zhang J."/>
            <person name="Ye Z."/>
            <person name="Miao C."/>
            <person name="Lin Z."/>
            <person name="Wang H."/>
            <person name="Zhou H."/>
            <person name="Yim W.C."/>
            <person name="Priest H.D."/>
            <person name="Zheng C."/>
            <person name="Woodhouse M."/>
            <person name="Edger P.P."/>
            <person name="Guyot R."/>
            <person name="Guo H.B."/>
            <person name="Guo H."/>
            <person name="Zheng G."/>
            <person name="Singh R."/>
            <person name="Sharma A."/>
            <person name="Min X."/>
            <person name="Zheng Y."/>
            <person name="Lee H."/>
            <person name="Gurtowski J."/>
            <person name="Sedlazeck F.J."/>
            <person name="Harkess A."/>
            <person name="McKain M.R."/>
            <person name="Liao Z."/>
            <person name="Fang J."/>
            <person name="Liu J."/>
            <person name="Zhang X."/>
            <person name="Zhang Q."/>
            <person name="Hu W."/>
            <person name="Qin Y."/>
            <person name="Wang K."/>
            <person name="Chen L.Y."/>
            <person name="Shirley N."/>
            <person name="Lin Y.R."/>
            <person name="Liu L.Y."/>
            <person name="Hernandez A.G."/>
            <person name="Wright C.L."/>
            <person name="Bulone V."/>
            <person name="Tuskan G.A."/>
            <person name="Heath K."/>
            <person name="Zee F."/>
            <person name="Moore P.H."/>
            <person name="Sunkar R."/>
            <person name="Leebens-Mack J.H."/>
            <person name="Mockler T."/>
            <person name="Bennetzen J.L."/>
            <person name="Freeling M."/>
            <person name="Sankoff D."/>
            <person name="Paterson A.H."/>
            <person name="Zhu X."/>
            <person name="Yang X."/>
            <person name="Smith J.A."/>
            <person name="Cushman J.C."/>
            <person name="Paull R.E."/>
            <person name="Yu Q."/>
        </authorList>
    </citation>
    <scope>NUCLEOTIDE SEQUENCE [LARGE SCALE GENOMIC DNA]</scope>
    <source>
        <strain evidence="16">cv. F153</strain>
    </source>
</reference>
<keyword evidence="11" id="KW-0175">Coiled coil</keyword>
<keyword evidence="8" id="KW-0229">DNA integration</keyword>
<dbReference type="PANTHER" id="PTHR37984">
    <property type="entry name" value="PROTEIN CBG26694"/>
    <property type="match status" value="1"/>
</dbReference>
<keyword evidence="4" id="KW-0255">Endonuclease</keyword>
<dbReference type="InterPro" id="IPR023780">
    <property type="entry name" value="Chromo_domain"/>
</dbReference>
<feature type="compositionally biased region" description="Basic and acidic residues" evidence="12">
    <location>
        <begin position="290"/>
        <end position="299"/>
    </location>
</feature>
<dbReference type="SUPFAM" id="SSF50630">
    <property type="entry name" value="Acid proteases"/>
    <property type="match status" value="1"/>
</dbReference>
<dbReference type="GeneID" id="109726334"/>
<feature type="region of interest" description="Disordered" evidence="12">
    <location>
        <begin position="363"/>
        <end position="382"/>
    </location>
</feature>
<evidence type="ECO:0000256" key="10">
    <source>
        <dbReference type="ARBA" id="ARBA00023268"/>
    </source>
</evidence>
<protein>
    <submittedName>
        <fullName evidence="17">Uncharacterized protein LOC109726334</fullName>
    </submittedName>
</protein>
<dbReference type="InterPro" id="IPR021109">
    <property type="entry name" value="Peptidase_aspartic_dom_sf"/>
</dbReference>
<dbReference type="InterPro" id="IPR041588">
    <property type="entry name" value="Integrase_H2C2"/>
</dbReference>
<evidence type="ECO:0000256" key="2">
    <source>
        <dbReference type="ARBA" id="ARBA00022695"/>
    </source>
</evidence>
<dbReference type="Gene3D" id="3.30.70.270">
    <property type="match status" value="2"/>
</dbReference>
<dbReference type="OrthoDB" id="784813at2759"/>
<feature type="region of interest" description="Disordered" evidence="12">
    <location>
        <begin position="287"/>
        <end position="340"/>
    </location>
</feature>
<organism evidence="16 17">
    <name type="scientific">Ananas comosus</name>
    <name type="common">Pineapple</name>
    <name type="synonym">Ananas ananas</name>
    <dbReference type="NCBI Taxonomy" id="4615"/>
    <lineage>
        <taxon>Eukaryota</taxon>
        <taxon>Viridiplantae</taxon>
        <taxon>Streptophyta</taxon>
        <taxon>Embryophyta</taxon>
        <taxon>Tracheophyta</taxon>
        <taxon>Spermatophyta</taxon>
        <taxon>Magnoliopsida</taxon>
        <taxon>Liliopsida</taxon>
        <taxon>Poales</taxon>
        <taxon>Bromeliaceae</taxon>
        <taxon>Bromelioideae</taxon>
        <taxon>Ananas</taxon>
    </lineage>
</organism>
<dbReference type="InterPro" id="IPR036397">
    <property type="entry name" value="RNaseH_sf"/>
</dbReference>
<dbReference type="Gene3D" id="2.40.50.40">
    <property type="match status" value="1"/>
</dbReference>
<evidence type="ECO:0000256" key="7">
    <source>
        <dbReference type="ARBA" id="ARBA00022884"/>
    </source>
</evidence>
<keyword evidence="10" id="KW-0511">Multifunctional enzyme</keyword>
<dbReference type="InterPro" id="IPR043502">
    <property type="entry name" value="DNA/RNA_pol_sf"/>
</dbReference>
<dbReference type="InterPro" id="IPR000477">
    <property type="entry name" value="RT_dom"/>
</dbReference>
<dbReference type="Proteomes" id="UP000515123">
    <property type="component" value="Linkage group 21"/>
</dbReference>
<evidence type="ECO:0000259" key="13">
    <source>
        <dbReference type="PROSITE" id="PS50013"/>
    </source>
</evidence>
<dbReference type="GO" id="GO:0003964">
    <property type="term" value="F:RNA-directed DNA polymerase activity"/>
    <property type="evidence" value="ECO:0007669"/>
    <property type="project" value="UniProtKB-KW"/>
</dbReference>
<dbReference type="FunFam" id="3.30.70.270:FF:000020">
    <property type="entry name" value="Transposon Tf2-6 polyprotein-like Protein"/>
    <property type="match status" value="1"/>
</dbReference>
<dbReference type="PROSITE" id="PS50013">
    <property type="entry name" value="CHROMO_2"/>
    <property type="match status" value="1"/>
</dbReference>
<evidence type="ECO:0000313" key="16">
    <source>
        <dbReference type="Proteomes" id="UP000515123"/>
    </source>
</evidence>
<dbReference type="Pfam" id="PF13975">
    <property type="entry name" value="gag-asp_proteas"/>
    <property type="match status" value="1"/>
</dbReference>
<evidence type="ECO:0000259" key="15">
    <source>
        <dbReference type="PROSITE" id="PS50994"/>
    </source>
</evidence>
<accession>A0A6P5H0B7</accession>
<dbReference type="CDD" id="cd01647">
    <property type="entry name" value="RT_LTR"/>
    <property type="match status" value="1"/>
</dbReference>
<dbReference type="Gene3D" id="3.10.10.10">
    <property type="entry name" value="HIV Type 1 Reverse Transcriptase, subunit A, domain 1"/>
    <property type="match status" value="1"/>
</dbReference>
<dbReference type="InterPro" id="IPR012337">
    <property type="entry name" value="RNaseH-like_sf"/>
</dbReference>
<dbReference type="InterPro" id="IPR001969">
    <property type="entry name" value="Aspartic_peptidase_AS"/>
</dbReference>
<keyword evidence="2" id="KW-0548">Nucleotidyltransferase</keyword>
<dbReference type="SMART" id="SM00298">
    <property type="entry name" value="CHROMO"/>
    <property type="match status" value="1"/>
</dbReference>
<dbReference type="InterPro" id="IPR043128">
    <property type="entry name" value="Rev_trsase/Diguanyl_cyclase"/>
</dbReference>
<dbReference type="Pfam" id="PF03732">
    <property type="entry name" value="Retrotrans_gag"/>
    <property type="match status" value="1"/>
</dbReference>
<dbReference type="GO" id="GO:0006508">
    <property type="term" value="P:proteolysis"/>
    <property type="evidence" value="ECO:0007669"/>
    <property type="project" value="InterPro"/>
</dbReference>
<dbReference type="PROSITE" id="PS50994">
    <property type="entry name" value="INTEGRASE"/>
    <property type="match status" value="1"/>
</dbReference>